<dbReference type="Ensembl" id="ENSGALT00010007612.1">
    <property type="protein sequence ID" value="ENSGALP00010004543.1"/>
    <property type="gene ID" value="ENSGALG00010003248.1"/>
</dbReference>
<comment type="catalytic activity">
    <reaction evidence="6">
        <text>5-(methylsulfanyl)-alpha-D-ribose 1-phosphate = 5-(methylsulfanyl)-D-ribulose 1-phosphate</text>
        <dbReference type="Rhea" id="RHEA:19989"/>
        <dbReference type="ChEBI" id="CHEBI:58533"/>
        <dbReference type="ChEBI" id="CHEBI:58548"/>
        <dbReference type="EC" id="5.3.1.23"/>
    </reaction>
</comment>
<keyword evidence="9" id="KW-1185">Reference proteome</keyword>
<dbReference type="InterPro" id="IPR042529">
    <property type="entry name" value="IF_2B-like_C"/>
</dbReference>
<dbReference type="Proteomes" id="UP000000539">
    <property type="component" value="Chromosome 30"/>
</dbReference>
<sequence>MSTPSPTTPAPPRSPLHSILYDGVSLRYLNQRLLPTELRYQTVLDADGAAAAVAAMEVRGAPAIALLGCLAVALELKGGRGPRGDPEALVEFVEERMGRVRDARPTAVNVGRETERLKGEMRAWMDREPAVSEGELRDRAIAHLEALLQKDVEDNRRIGSHGARHIAQRLQGGSRATLLSHCNTGSLATAGYGTALGVVRALHSEGRVARLLCTETRPFLQGARLTALEMLHEGVPTTLIADSAAAAAIRERGVHAVVVGADRIAANGDTANKIGTYSLAVAALHHGVPFYVAAPSSSWDPNVPNGASIPIEERPERELTELQGVRVAPHGIDVWNPAFDVTPHELITGGIVTEFGVFRPEELRHASRRTPRPPTSASLHPVVPYASCSNVPASASSSPNRKCCHGARETESGGEETAESGGGGKGGGEGAEERRPGHRPQEAACDPTAEAEEDVGGRHSAPH</sequence>
<dbReference type="Gene3D" id="1.20.120.420">
    <property type="entry name" value="translation initiation factor eif-2b, domain 1"/>
    <property type="match status" value="1"/>
</dbReference>
<dbReference type="FunCoup" id="A0A8V0XJU7">
    <property type="interactions" value="1026"/>
</dbReference>
<comment type="similarity">
    <text evidence="6">Belongs to the eIF-2B alpha/beta/delta subunits family. MtnA subfamily.</text>
</comment>
<reference evidence="8" key="2">
    <citation type="submission" date="2025-08" db="UniProtKB">
        <authorList>
            <consortium name="Ensembl"/>
        </authorList>
    </citation>
    <scope>IDENTIFICATION</scope>
    <source>
        <strain evidence="8">broiler</strain>
    </source>
</reference>
<dbReference type="HAMAP" id="MF_01678">
    <property type="entry name" value="Salvage_MtnA"/>
    <property type="match status" value="1"/>
</dbReference>
<dbReference type="FunFam" id="1.20.120.420:FF:000003">
    <property type="entry name" value="Methylthioribose-1-phosphate isomerase"/>
    <property type="match status" value="1"/>
</dbReference>
<keyword evidence="2 6" id="KW-0028">Amino-acid biosynthesis</keyword>
<keyword evidence="4 6" id="KW-0413">Isomerase</keyword>
<dbReference type="GO" id="GO:0019509">
    <property type="term" value="P:L-methionine salvage from methylthioadenosine"/>
    <property type="evidence" value="ECO:0000318"/>
    <property type="project" value="GO_Central"/>
</dbReference>
<evidence type="ECO:0000256" key="6">
    <source>
        <dbReference type="HAMAP-Rule" id="MF_03119"/>
    </source>
</evidence>
<dbReference type="GO" id="GO:0042802">
    <property type="term" value="F:identical protein binding"/>
    <property type="evidence" value="ECO:0007669"/>
    <property type="project" value="Ensembl"/>
</dbReference>
<evidence type="ECO:0000256" key="2">
    <source>
        <dbReference type="ARBA" id="ARBA00022605"/>
    </source>
</evidence>
<feature type="region of interest" description="Disordered" evidence="7">
    <location>
        <begin position="390"/>
        <end position="463"/>
    </location>
</feature>
<dbReference type="AlphaFoldDB" id="A0A8V0XJU7"/>
<accession>A0A8V0XJU7</accession>
<dbReference type="NCBIfam" id="TIGR00512">
    <property type="entry name" value="salvage_mtnA"/>
    <property type="match status" value="1"/>
</dbReference>
<feature type="site" description="Transition state stabilizer" evidence="6">
    <location>
        <position position="182"/>
    </location>
</feature>
<evidence type="ECO:0000313" key="8">
    <source>
        <dbReference type="Ensembl" id="ENSGALP00010004543.1"/>
    </source>
</evidence>
<gene>
    <name evidence="6 8" type="primary">MRI1</name>
</gene>
<dbReference type="InterPro" id="IPR037171">
    <property type="entry name" value="NagB/RpiA_transferase-like"/>
</dbReference>
<dbReference type="GlyGen" id="A0A8V0XJU7">
    <property type="glycosylation" value="2 sites"/>
</dbReference>
<evidence type="ECO:0000256" key="1">
    <source>
        <dbReference type="ARBA" id="ARBA00022490"/>
    </source>
</evidence>
<dbReference type="InterPro" id="IPR005251">
    <property type="entry name" value="IF-M1Pi"/>
</dbReference>
<dbReference type="GO" id="GO:0005829">
    <property type="term" value="C:cytosol"/>
    <property type="evidence" value="ECO:0007669"/>
    <property type="project" value="Ensembl"/>
</dbReference>
<evidence type="ECO:0000256" key="5">
    <source>
        <dbReference type="ARBA" id="ARBA00023242"/>
    </source>
</evidence>
<comment type="function">
    <text evidence="6">Catalyzes the interconversion of methylthioribose-1-phosphate (MTR-1-P) into methylthioribulose-1-phosphate (MTRu-1-P).</text>
</comment>
<reference evidence="8" key="3">
    <citation type="submission" date="2025-09" db="UniProtKB">
        <authorList>
            <consortium name="Ensembl"/>
        </authorList>
    </citation>
    <scope>IDENTIFICATION</scope>
    <source>
        <strain evidence="8">broiler</strain>
    </source>
</reference>
<comment type="pathway">
    <text evidence="6">Amino-acid biosynthesis; L-methionine biosynthesis via salvage pathway; L-methionine from S-methyl-5-thio-alpha-D-ribose 1-phosphate: step 1/6.</text>
</comment>
<dbReference type="GO" id="GO:0005654">
    <property type="term" value="C:nucleoplasm"/>
    <property type="evidence" value="ECO:0007669"/>
    <property type="project" value="Ensembl"/>
</dbReference>
<dbReference type="GeneTree" id="ENSGT00390000013732"/>
<dbReference type="Pfam" id="PF01008">
    <property type="entry name" value="IF-2B"/>
    <property type="match status" value="1"/>
</dbReference>
<feature type="active site" description="Proton donor" evidence="6">
    <location>
        <position position="262"/>
    </location>
</feature>
<proteinExistence type="inferred from homology"/>
<dbReference type="NCBIfam" id="NF004326">
    <property type="entry name" value="PRK05720.1"/>
    <property type="match status" value="1"/>
</dbReference>
<protein>
    <recommendedName>
        <fullName evidence="6">Methylthioribose-1-phosphate isomerase</fullName>
        <shortName evidence="6">M1Pi</shortName>
        <shortName evidence="6">MTR-1-P isomerase</shortName>
        <ecNumber evidence="6">5.3.1.23</ecNumber>
    </recommendedName>
    <alternativeName>
        <fullName evidence="6">S-methyl-5-thioribose-1-phosphate isomerase</fullName>
    </alternativeName>
    <alternativeName>
        <fullName evidence="6">Translation initiation factor eIF-2B subunit alpha/beta/delta-like protein</fullName>
    </alternativeName>
</protein>
<evidence type="ECO:0000256" key="7">
    <source>
        <dbReference type="SAM" id="MobiDB-lite"/>
    </source>
</evidence>
<dbReference type="GO" id="GO:0001650">
    <property type="term" value="C:fibrillar center"/>
    <property type="evidence" value="ECO:0007669"/>
    <property type="project" value="Ensembl"/>
</dbReference>
<feature type="compositionally biased region" description="Basic and acidic residues" evidence="7">
    <location>
        <begin position="431"/>
        <end position="441"/>
    </location>
</feature>
<dbReference type="NCBIfam" id="TIGR00524">
    <property type="entry name" value="eIF-2B_rel"/>
    <property type="match status" value="1"/>
</dbReference>
<dbReference type="SUPFAM" id="SSF100950">
    <property type="entry name" value="NagB/RpiA/CoA transferase-like"/>
    <property type="match status" value="1"/>
</dbReference>
<feature type="compositionally biased region" description="Low complexity" evidence="7">
    <location>
        <begin position="390"/>
        <end position="400"/>
    </location>
</feature>
<name>A0A8V0XJU7_CHICK</name>
<dbReference type="InterPro" id="IPR000649">
    <property type="entry name" value="IF-2B-related"/>
</dbReference>
<dbReference type="PANTHER" id="PTHR43475">
    <property type="entry name" value="METHYLTHIORIBOSE-1-PHOSPHATE ISOMERASE"/>
    <property type="match status" value="1"/>
</dbReference>
<dbReference type="EC" id="5.3.1.23" evidence="6"/>
<dbReference type="Gene3D" id="3.40.50.10470">
    <property type="entry name" value="Translation initiation factor eif-2b, domain 2"/>
    <property type="match status" value="1"/>
</dbReference>
<dbReference type="InterPro" id="IPR027363">
    <property type="entry name" value="M1Pi_N"/>
</dbReference>
<comment type="subcellular location">
    <subcellularLocation>
        <location evidence="6">Cytoplasm</location>
    </subcellularLocation>
    <subcellularLocation>
        <location evidence="6">Nucleus</location>
    </subcellularLocation>
</comment>
<keyword evidence="5 6" id="KW-0539">Nucleus</keyword>
<evidence type="ECO:0000256" key="3">
    <source>
        <dbReference type="ARBA" id="ARBA00023167"/>
    </source>
</evidence>
<dbReference type="GO" id="GO:0046523">
    <property type="term" value="F:S-methyl-5-thioribose-1-phosphate isomerase activity"/>
    <property type="evidence" value="ECO:0000318"/>
    <property type="project" value="GO_Central"/>
</dbReference>
<evidence type="ECO:0000313" key="9">
    <source>
        <dbReference type="Proteomes" id="UP000000539"/>
    </source>
</evidence>
<dbReference type="InterPro" id="IPR011559">
    <property type="entry name" value="Initiation_fac_2B_a/b/d"/>
</dbReference>
<keyword evidence="1 6" id="KW-0963">Cytoplasm</keyword>
<keyword evidence="3 6" id="KW-0486">Methionine biosynthesis</keyword>
<dbReference type="FunFam" id="3.40.50.10470:FF:000003">
    <property type="entry name" value="Methylthioribose-1-phosphate isomerase"/>
    <property type="match status" value="1"/>
</dbReference>
<dbReference type="PANTHER" id="PTHR43475:SF1">
    <property type="entry name" value="METHYLTHIORIBOSE-1-PHOSPHATE ISOMERASE"/>
    <property type="match status" value="1"/>
</dbReference>
<reference evidence="8" key="1">
    <citation type="submission" date="2020-11" db="EMBL/GenBank/DDBJ databases">
        <title>Gallus gallus (Chicken) genome, bGalGal1, GRCg7b, maternal haplotype autosomes + Z &amp; W.</title>
        <authorList>
            <person name="Warren W."/>
            <person name="Formenti G."/>
            <person name="Fedrigo O."/>
            <person name="Haase B."/>
            <person name="Mountcastle J."/>
            <person name="Balacco J."/>
            <person name="Tracey A."/>
            <person name="Schneider V."/>
            <person name="Okimoto R."/>
            <person name="Cheng H."/>
            <person name="Hawken R."/>
            <person name="Howe K."/>
            <person name="Jarvis E.D."/>
        </authorList>
    </citation>
    <scope>NUCLEOTIDE SEQUENCE [LARGE SCALE GENOMIC DNA]</scope>
    <source>
        <strain evidence="8">Broiler</strain>
    </source>
</reference>
<feature type="compositionally biased region" description="Gly residues" evidence="7">
    <location>
        <begin position="420"/>
        <end position="429"/>
    </location>
</feature>
<evidence type="ECO:0000256" key="4">
    <source>
        <dbReference type="ARBA" id="ARBA00023235"/>
    </source>
</evidence>
<organism evidence="8 9">
    <name type="scientific">Gallus gallus</name>
    <name type="common">Chicken</name>
    <dbReference type="NCBI Taxonomy" id="9031"/>
    <lineage>
        <taxon>Eukaryota</taxon>
        <taxon>Metazoa</taxon>
        <taxon>Chordata</taxon>
        <taxon>Craniata</taxon>
        <taxon>Vertebrata</taxon>
        <taxon>Euteleostomi</taxon>
        <taxon>Archelosauria</taxon>
        <taxon>Archosauria</taxon>
        <taxon>Dinosauria</taxon>
        <taxon>Saurischia</taxon>
        <taxon>Theropoda</taxon>
        <taxon>Coelurosauria</taxon>
        <taxon>Aves</taxon>
        <taxon>Neognathae</taxon>
        <taxon>Galloanserae</taxon>
        <taxon>Galliformes</taxon>
        <taxon>Phasianidae</taxon>
        <taxon>Phasianinae</taxon>
        <taxon>Gallus</taxon>
    </lineage>
</organism>